<dbReference type="Gene3D" id="2.40.30.170">
    <property type="match status" value="1"/>
</dbReference>
<dbReference type="SUPFAM" id="SSF111369">
    <property type="entry name" value="HlyD-like secretion proteins"/>
    <property type="match status" value="1"/>
</dbReference>
<dbReference type="PANTHER" id="PTHR30469">
    <property type="entry name" value="MULTIDRUG RESISTANCE PROTEIN MDTA"/>
    <property type="match status" value="1"/>
</dbReference>
<reference evidence="2 3" key="1">
    <citation type="submission" date="2018-07" db="EMBL/GenBank/DDBJ databases">
        <title>Corallincola holothuriorum sp. nov., a new facultative anaerobe isolated from sea cucumber Apostichopus japonicus.</title>
        <authorList>
            <person name="Xia H."/>
        </authorList>
    </citation>
    <scope>NUCLEOTIDE SEQUENCE [LARGE SCALE GENOMIC DNA]</scope>
    <source>
        <strain evidence="2 3">C4</strain>
    </source>
</reference>
<dbReference type="Gene3D" id="1.10.287.470">
    <property type="entry name" value="Helix hairpin bin"/>
    <property type="match status" value="1"/>
</dbReference>
<protein>
    <submittedName>
        <fullName evidence="2">Efflux RND transporter periplasmic adaptor subunit</fullName>
    </submittedName>
</protein>
<gene>
    <name evidence="2" type="ORF">DU002_11445</name>
</gene>
<dbReference type="Gene3D" id="2.40.50.100">
    <property type="match status" value="1"/>
</dbReference>
<dbReference type="NCBIfam" id="TIGR01730">
    <property type="entry name" value="RND_mfp"/>
    <property type="match status" value="1"/>
</dbReference>
<comment type="similarity">
    <text evidence="1">Belongs to the membrane fusion protein (MFP) (TC 8.A.1) family.</text>
</comment>
<keyword evidence="3" id="KW-1185">Reference proteome</keyword>
<evidence type="ECO:0000313" key="2">
    <source>
        <dbReference type="EMBL" id="RCU49525.1"/>
    </source>
</evidence>
<sequence length="359" mass="39850">MHPVGIPVKFFQLPFVMLSMVLVACSGDEAPTATHVATPKVVQLSPVTLANEQQSYQFPATVKPVKTVKLNFEVSGRLNFTDMIQGTTIKKGHLLATMDSAPFERRVRENFARHKQARLELDRLLSLYDKKLAAKRDLDNAETQFEITLVDLENSRQDLSDSKLEAPFDALISERLLENDSYISAGTAVVTLQDVSKVRFELNVSERILSANISNEIISAQAFINGAINKTFDIHYIEHTTEPDPVTQTYKVLFEMDPPEDIRLTPGLRAYVEVNVQNKHHEAGIVVPLNAIVPLGEQRFSVWKYQPESKTVTAAAIDVATISGNFAIVRAGLEEGDEVVSAGVSQMNEGLLVQRYVAE</sequence>
<proteinExistence type="inferred from homology"/>
<dbReference type="GO" id="GO:0015562">
    <property type="term" value="F:efflux transmembrane transporter activity"/>
    <property type="evidence" value="ECO:0007669"/>
    <property type="project" value="TreeGrafter"/>
</dbReference>
<accession>A0A368NIF5</accession>
<dbReference type="Gene3D" id="2.40.420.20">
    <property type="match status" value="1"/>
</dbReference>
<name>A0A368NIF5_9GAMM</name>
<dbReference type="GO" id="GO:1990281">
    <property type="term" value="C:efflux pump complex"/>
    <property type="evidence" value="ECO:0007669"/>
    <property type="project" value="TreeGrafter"/>
</dbReference>
<dbReference type="EMBL" id="QPID01000006">
    <property type="protein sequence ID" value="RCU49525.1"/>
    <property type="molecule type" value="Genomic_DNA"/>
</dbReference>
<evidence type="ECO:0000256" key="1">
    <source>
        <dbReference type="ARBA" id="ARBA00009477"/>
    </source>
</evidence>
<evidence type="ECO:0000313" key="3">
    <source>
        <dbReference type="Proteomes" id="UP000252558"/>
    </source>
</evidence>
<dbReference type="Proteomes" id="UP000252558">
    <property type="component" value="Unassembled WGS sequence"/>
</dbReference>
<comment type="caution">
    <text evidence="2">The sequence shown here is derived from an EMBL/GenBank/DDBJ whole genome shotgun (WGS) entry which is preliminary data.</text>
</comment>
<dbReference type="PANTHER" id="PTHR30469:SF20">
    <property type="entry name" value="EFFLUX RND TRANSPORTER PERIPLASMIC ADAPTOR SUBUNIT"/>
    <property type="match status" value="1"/>
</dbReference>
<organism evidence="2 3">
    <name type="scientific">Corallincola holothuriorum</name>
    <dbReference type="NCBI Taxonomy" id="2282215"/>
    <lineage>
        <taxon>Bacteria</taxon>
        <taxon>Pseudomonadati</taxon>
        <taxon>Pseudomonadota</taxon>
        <taxon>Gammaproteobacteria</taxon>
        <taxon>Alteromonadales</taxon>
        <taxon>Psychromonadaceae</taxon>
        <taxon>Corallincola</taxon>
    </lineage>
</organism>
<dbReference type="AlphaFoldDB" id="A0A368NIF5"/>
<dbReference type="InterPro" id="IPR006143">
    <property type="entry name" value="RND_pump_MFP"/>
</dbReference>